<evidence type="ECO:0000256" key="1">
    <source>
        <dbReference type="SAM" id="Phobius"/>
    </source>
</evidence>
<dbReference type="InterPro" id="IPR002491">
    <property type="entry name" value="ABC_transptr_periplasmic_BD"/>
</dbReference>
<dbReference type="OrthoDB" id="9775594at2"/>
<accession>A0A4R6RH37</accession>
<protein>
    <submittedName>
        <fullName evidence="3">ABC-type Fe3+-hydroxamate transport system substrate-binding protein</fullName>
    </submittedName>
</protein>
<feature type="transmembrane region" description="Helical" evidence="1">
    <location>
        <begin position="20"/>
        <end position="40"/>
    </location>
</feature>
<dbReference type="PANTHER" id="PTHR30535">
    <property type="entry name" value="VITAMIN B12-BINDING PROTEIN"/>
    <property type="match status" value="1"/>
</dbReference>
<dbReference type="EMBL" id="SNXY01000007">
    <property type="protein sequence ID" value="TDP85455.1"/>
    <property type="molecule type" value="Genomic_DNA"/>
</dbReference>
<evidence type="ECO:0000313" key="3">
    <source>
        <dbReference type="EMBL" id="TDP85455.1"/>
    </source>
</evidence>
<dbReference type="SUPFAM" id="SSF53807">
    <property type="entry name" value="Helical backbone' metal receptor"/>
    <property type="match status" value="1"/>
</dbReference>
<keyword evidence="1" id="KW-1133">Transmembrane helix</keyword>
<dbReference type="Proteomes" id="UP000294547">
    <property type="component" value="Unassembled WGS sequence"/>
</dbReference>
<name>A0A4R6RH37_9HYPH</name>
<dbReference type="InterPro" id="IPR050902">
    <property type="entry name" value="ABC_Transporter_SBP"/>
</dbReference>
<organism evidence="3 4">
    <name type="scientific">Oharaeibacter diazotrophicus</name>
    <dbReference type="NCBI Taxonomy" id="1920512"/>
    <lineage>
        <taxon>Bacteria</taxon>
        <taxon>Pseudomonadati</taxon>
        <taxon>Pseudomonadota</taxon>
        <taxon>Alphaproteobacteria</taxon>
        <taxon>Hyphomicrobiales</taxon>
        <taxon>Pleomorphomonadaceae</taxon>
        <taxon>Oharaeibacter</taxon>
    </lineage>
</organism>
<sequence>MTSAIPTPTRFGVPAPTRLGVFLGAVFGALLALLAVAVPLSSARAEIRVTDVLGREVVLEKPATRVVLGFYFEDFIAIVGPGATDRLAGVSLHYWKGYRPRQYEAYLAKFPAIGDLVDVGDVDNATMSVEKIVAARPDAVILSAGQYDYLGANAAAIEQAGIPLVVVDYNAQTLEKHVASTLVIGQVMGTEDRARRLADAYRAKVEDTRARVAKAATGAKPKVYVELGQKGRDEFGNSYGKGMWAGVVDLAGGANIAAGQVASWGPLNPEYVLSEAPDAIFVTGSEWMSMPHAVLLGFGIDPATTRERLRPYTERAGWADLPAVKNHRVHAIYHGGTRSIHDYVYLRYMAKVLYPEAFADVDPKAELAAYYAENLPIAPAGNFMLPLDE</sequence>
<proteinExistence type="predicted"/>
<keyword evidence="1" id="KW-0812">Transmembrane</keyword>
<dbReference type="Gene3D" id="3.40.50.1980">
    <property type="entry name" value="Nitrogenase molybdenum iron protein domain"/>
    <property type="match status" value="2"/>
</dbReference>
<evidence type="ECO:0000259" key="2">
    <source>
        <dbReference type="PROSITE" id="PS50983"/>
    </source>
</evidence>
<dbReference type="PANTHER" id="PTHR30535:SF34">
    <property type="entry name" value="MOLYBDATE-BINDING PROTEIN MOLA"/>
    <property type="match status" value="1"/>
</dbReference>
<gene>
    <name evidence="3" type="ORF">EDD54_2308</name>
</gene>
<reference evidence="3 4" key="1">
    <citation type="submission" date="2019-03" db="EMBL/GenBank/DDBJ databases">
        <title>Genomic Encyclopedia of Type Strains, Phase IV (KMG-IV): sequencing the most valuable type-strain genomes for metagenomic binning, comparative biology and taxonomic classification.</title>
        <authorList>
            <person name="Goeker M."/>
        </authorList>
    </citation>
    <scope>NUCLEOTIDE SEQUENCE [LARGE SCALE GENOMIC DNA]</scope>
    <source>
        <strain evidence="3 4">DSM 102969</strain>
    </source>
</reference>
<keyword evidence="1" id="KW-0472">Membrane</keyword>
<dbReference type="PROSITE" id="PS50983">
    <property type="entry name" value="FE_B12_PBP"/>
    <property type="match status" value="1"/>
</dbReference>
<evidence type="ECO:0000313" key="4">
    <source>
        <dbReference type="Proteomes" id="UP000294547"/>
    </source>
</evidence>
<feature type="domain" description="Fe/B12 periplasmic-binding" evidence="2">
    <location>
        <begin position="55"/>
        <end position="361"/>
    </location>
</feature>
<comment type="caution">
    <text evidence="3">The sequence shown here is derived from an EMBL/GenBank/DDBJ whole genome shotgun (WGS) entry which is preliminary data.</text>
</comment>
<keyword evidence="4" id="KW-1185">Reference proteome</keyword>
<dbReference type="Pfam" id="PF01497">
    <property type="entry name" value="Peripla_BP_2"/>
    <property type="match status" value="1"/>
</dbReference>
<dbReference type="RefSeq" id="WP_126541303.1">
    <property type="nucleotide sequence ID" value="NZ_BSPM01000004.1"/>
</dbReference>
<dbReference type="AlphaFoldDB" id="A0A4R6RH37"/>